<name>A0A7J4XIG7_9BACE</name>
<dbReference type="GO" id="GO:0003677">
    <property type="term" value="F:DNA binding"/>
    <property type="evidence" value="ECO:0007669"/>
    <property type="project" value="UniProtKB-KW"/>
</dbReference>
<evidence type="ECO:0000256" key="2">
    <source>
        <dbReference type="SAM" id="MobiDB-lite"/>
    </source>
</evidence>
<sequence>MAIRFKRVSRLSDPTNQDSVKRTYPIISYKYDTPATLKEVAQEISGNSGVSEGETISVLKDFRTLMRKILLGGRSVNIDGIGYFYLSAQSKGTDKAEDFTASDITGLRICFRANKDIRLNAGASSTRTDGLMFKDLDRLNDEGTDAPSGGDGEGEDPAA</sequence>
<protein>
    <submittedName>
        <fullName evidence="4">DNA-binding protein</fullName>
    </submittedName>
</protein>
<comment type="caution">
    <text evidence="4">The sequence shown here is derived from an EMBL/GenBank/DDBJ whole genome shotgun (WGS) entry which is preliminary data.</text>
</comment>
<keyword evidence="1 4" id="KW-0238">DNA-binding</keyword>
<dbReference type="RefSeq" id="WP_005934105.1">
    <property type="nucleotide sequence ID" value="NZ_CABKSE010000004.1"/>
</dbReference>
<dbReference type="Pfam" id="PF18291">
    <property type="entry name" value="HU-HIG"/>
    <property type="match status" value="1"/>
</dbReference>
<dbReference type="AlphaFoldDB" id="A0A7J4XIG7"/>
<feature type="domain" description="HU" evidence="3">
    <location>
        <begin position="1"/>
        <end position="120"/>
    </location>
</feature>
<evidence type="ECO:0000256" key="1">
    <source>
        <dbReference type="ARBA" id="ARBA00023125"/>
    </source>
</evidence>
<evidence type="ECO:0000259" key="3">
    <source>
        <dbReference type="Pfam" id="PF18291"/>
    </source>
</evidence>
<dbReference type="GeneID" id="93114432"/>
<organism evidence="4 5">
    <name type="scientific">Bacteroides salyersiae</name>
    <dbReference type="NCBI Taxonomy" id="291644"/>
    <lineage>
        <taxon>Bacteria</taxon>
        <taxon>Pseudomonadati</taxon>
        <taxon>Bacteroidota</taxon>
        <taxon>Bacteroidia</taxon>
        <taxon>Bacteroidales</taxon>
        <taxon>Bacteroidaceae</taxon>
        <taxon>Bacteroides</taxon>
    </lineage>
</organism>
<dbReference type="Proteomes" id="UP000422221">
    <property type="component" value="Unassembled WGS sequence"/>
</dbReference>
<dbReference type="InterPro" id="IPR010992">
    <property type="entry name" value="IHF-like_DNA-bd_dom_sf"/>
</dbReference>
<gene>
    <name evidence="4" type="ORF">F3F73_11270</name>
</gene>
<evidence type="ECO:0000313" key="4">
    <source>
        <dbReference type="EMBL" id="KAA3765151.1"/>
    </source>
</evidence>
<feature type="region of interest" description="Disordered" evidence="2">
    <location>
        <begin position="137"/>
        <end position="159"/>
    </location>
</feature>
<accession>A0A7J4XIG7</accession>
<dbReference type="EMBL" id="VWMK01000010">
    <property type="protein sequence ID" value="KAA3765151.1"/>
    <property type="molecule type" value="Genomic_DNA"/>
</dbReference>
<dbReference type="SUPFAM" id="SSF47729">
    <property type="entry name" value="IHF-like DNA-binding proteins"/>
    <property type="match status" value="1"/>
</dbReference>
<dbReference type="InterPro" id="IPR041607">
    <property type="entry name" value="HU-HIG"/>
</dbReference>
<evidence type="ECO:0000313" key="5">
    <source>
        <dbReference type="Proteomes" id="UP000422221"/>
    </source>
</evidence>
<dbReference type="NCBIfam" id="TIGR01201">
    <property type="entry name" value="HU_rel"/>
    <property type="match status" value="1"/>
</dbReference>
<reference evidence="4 5" key="1">
    <citation type="journal article" date="2019" name="Nat. Med.">
        <title>A library of human gut bacterial isolates paired with longitudinal multiomics data enables mechanistic microbiome research.</title>
        <authorList>
            <person name="Poyet M."/>
            <person name="Groussin M."/>
            <person name="Gibbons S.M."/>
            <person name="Avila-Pacheco J."/>
            <person name="Jiang X."/>
            <person name="Kearney S.M."/>
            <person name="Perrotta A.R."/>
            <person name="Berdy B."/>
            <person name="Zhao S."/>
            <person name="Lieberman T.D."/>
            <person name="Swanson P.K."/>
            <person name="Smith M."/>
            <person name="Roesemann S."/>
            <person name="Alexander J.E."/>
            <person name="Rich S.A."/>
            <person name="Livny J."/>
            <person name="Vlamakis H."/>
            <person name="Clish C."/>
            <person name="Bullock K."/>
            <person name="Deik A."/>
            <person name="Scott J."/>
            <person name="Pierce K.A."/>
            <person name="Xavier R.J."/>
            <person name="Alm E.J."/>
        </authorList>
    </citation>
    <scope>NUCLEOTIDE SEQUENCE [LARGE SCALE GENOMIC DNA]</scope>
    <source>
        <strain evidence="4 5">BIOML-A10</strain>
    </source>
</reference>
<dbReference type="InterPro" id="IPR005902">
    <property type="entry name" value="HU_DNA-bd_put"/>
</dbReference>
<proteinExistence type="predicted"/>